<organism evidence="2 3">
    <name type="scientific">Georgenia deserti</name>
    <dbReference type="NCBI Taxonomy" id="2093781"/>
    <lineage>
        <taxon>Bacteria</taxon>
        <taxon>Bacillati</taxon>
        <taxon>Actinomycetota</taxon>
        <taxon>Actinomycetes</taxon>
        <taxon>Micrococcales</taxon>
        <taxon>Bogoriellaceae</taxon>
        <taxon>Georgenia</taxon>
    </lineage>
</organism>
<feature type="region of interest" description="Disordered" evidence="1">
    <location>
        <begin position="1"/>
        <end position="103"/>
    </location>
</feature>
<feature type="non-terminal residue" evidence="2">
    <location>
        <position position="103"/>
    </location>
</feature>
<dbReference type="EMBL" id="JBHUEE010000030">
    <property type="protein sequence ID" value="MFD1719914.1"/>
    <property type="molecule type" value="Genomic_DNA"/>
</dbReference>
<dbReference type="Proteomes" id="UP001597277">
    <property type="component" value="Unassembled WGS sequence"/>
</dbReference>
<gene>
    <name evidence="2" type="ORF">ACFSE6_18930</name>
</gene>
<evidence type="ECO:0000313" key="2">
    <source>
        <dbReference type="EMBL" id="MFD1719914.1"/>
    </source>
</evidence>
<evidence type="ECO:0000313" key="3">
    <source>
        <dbReference type="Proteomes" id="UP001597277"/>
    </source>
</evidence>
<accession>A0ABW4L9S8</accession>
<reference evidence="3" key="1">
    <citation type="journal article" date="2019" name="Int. J. Syst. Evol. Microbiol.">
        <title>The Global Catalogue of Microorganisms (GCM) 10K type strain sequencing project: providing services to taxonomists for standard genome sequencing and annotation.</title>
        <authorList>
            <consortium name="The Broad Institute Genomics Platform"/>
            <consortium name="The Broad Institute Genome Sequencing Center for Infectious Disease"/>
            <person name="Wu L."/>
            <person name="Ma J."/>
        </authorList>
    </citation>
    <scope>NUCLEOTIDE SEQUENCE [LARGE SCALE GENOMIC DNA]</scope>
    <source>
        <strain evidence="3">JCM 17130</strain>
    </source>
</reference>
<protein>
    <submittedName>
        <fullName evidence="2">Uncharacterized protein</fullName>
    </submittedName>
</protein>
<name>A0ABW4L9S8_9MICO</name>
<keyword evidence="3" id="KW-1185">Reference proteome</keyword>
<comment type="caution">
    <text evidence="2">The sequence shown here is derived from an EMBL/GenBank/DDBJ whole genome shotgun (WGS) entry which is preliminary data.</text>
</comment>
<proteinExistence type="predicted"/>
<sequence>MQLTDAEGNPVGEPVTAPVGEDCTFETEFTIPEDTEPGDHEIGAEDPEGNEDTTPIEIVEPGAPSIAVDPSEVAPGESTTVTGEGFTPDATASVQLVNPAGEP</sequence>
<evidence type="ECO:0000256" key="1">
    <source>
        <dbReference type="SAM" id="MobiDB-lite"/>
    </source>
</evidence>
<dbReference type="RefSeq" id="WP_388011156.1">
    <property type="nucleotide sequence ID" value="NZ_JBHUEE010000030.1"/>
</dbReference>